<keyword evidence="1" id="KW-0812">Transmembrane</keyword>
<accession>A0A0E9SBJ7</accession>
<evidence type="ECO:0000256" key="1">
    <source>
        <dbReference type="SAM" id="Phobius"/>
    </source>
</evidence>
<keyword evidence="1" id="KW-0472">Membrane</keyword>
<reference evidence="2" key="2">
    <citation type="journal article" date="2015" name="Fish Shellfish Immunol.">
        <title>Early steps in the European eel (Anguilla anguilla)-Vibrio vulnificus interaction in the gills: Role of the RtxA13 toxin.</title>
        <authorList>
            <person name="Callol A."/>
            <person name="Pajuelo D."/>
            <person name="Ebbesson L."/>
            <person name="Teles M."/>
            <person name="MacKenzie S."/>
            <person name="Amaro C."/>
        </authorList>
    </citation>
    <scope>NUCLEOTIDE SEQUENCE</scope>
</reference>
<name>A0A0E9SBJ7_ANGAN</name>
<keyword evidence="1" id="KW-1133">Transmembrane helix</keyword>
<organism evidence="2">
    <name type="scientific">Anguilla anguilla</name>
    <name type="common">European freshwater eel</name>
    <name type="synonym">Muraena anguilla</name>
    <dbReference type="NCBI Taxonomy" id="7936"/>
    <lineage>
        <taxon>Eukaryota</taxon>
        <taxon>Metazoa</taxon>
        <taxon>Chordata</taxon>
        <taxon>Craniata</taxon>
        <taxon>Vertebrata</taxon>
        <taxon>Euteleostomi</taxon>
        <taxon>Actinopterygii</taxon>
        <taxon>Neopterygii</taxon>
        <taxon>Teleostei</taxon>
        <taxon>Anguilliformes</taxon>
        <taxon>Anguillidae</taxon>
        <taxon>Anguilla</taxon>
    </lineage>
</organism>
<feature type="transmembrane region" description="Helical" evidence="1">
    <location>
        <begin position="6"/>
        <end position="27"/>
    </location>
</feature>
<reference evidence="2" key="1">
    <citation type="submission" date="2014-11" db="EMBL/GenBank/DDBJ databases">
        <authorList>
            <person name="Amaro Gonzalez C."/>
        </authorList>
    </citation>
    <scope>NUCLEOTIDE SEQUENCE</scope>
</reference>
<dbReference type="EMBL" id="GBXM01069921">
    <property type="protein sequence ID" value="JAH38656.1"/>
    <property type="molecule type" value="Transcribed_RNA"/>
</dbReference>
<protein>
    <submittedName>
        <fullName evidence="2">Uncharacterized protein</fullName>
    </submittedName>
</protein>
<proteinExistence type="predicted"/>
<dbReference type="AlphaFoldDB" id="A0A0E9SBJ7"/>
<evidence type="ECO:0000313" key="2">
    <source>
        <dbReference type="EMBL" id="JAH38656.1"/>
    </source>
</evidence>
<sequence length="47" mass="5719">MKKSYFHHIYFFPFLGLGLHLYLEFFLERQNLFLQGVICHCNPKITN</sequence>